<accession>A0A6L3Z0U1</accession>
<evidence type="ECO:0000313" key="2">
    <source>
        <dbReference type="Proteomes" id="UP000481876"/>
    </source>
</evidence>
<proteinExistence type="predicted"/>
<dbReference type="EMBL" id="WBWS01000024">
    <property type="protein sequence ID" value="KAB2764299.1"/>
    <property type="molecule type" value="Genomic_DNA"/>
</dbReference>
<dbReference type="AlphaFoldDB" id="A0A6L3Z0U1"/>
<name>A0A6L3Z0U1_BRUAN</name>
<protein>
    <submittedName>
        <fullName evidence="1">Uncharacterized protein</fullName>
    </submittedName>
</protein>
<dbReference type="InterPro" id="IPR049245">
    <property type="entry name" value="DUF6880"/>
</dbReference>
<evidence type="ECO:0000313" key="1">
    <source>
        <dbReference type="EMBL" id="KAB2764299.1"/>
    </source>
</evidence>
<organism evidence="1 2">
    <name type="scientific">Brucella anthropi</name>
    <name type="common">Ochrobactrum anthropi</name>
    <dbReference type="NCBI Taxonomy" id="529"/>
    <lineage>
        <taxon>Bacteria</taxon>
        <taxon>Pseudomonadati</taxon>
        <taxon>Pseudomonadota</taxon>
        <taxon>Alphaproteobacteria</taxon>
        <taxon>Hyphomicrobiales</taxon>
        <taxon>Brucellaceae</taxon>
        <taxon>Brucella/Ochrobactrum group</taxon>
        <taxon>Brucella</taxon>
    </lineage>
</organism>
<reference evidence="1 2" key="1">
    <citation type="submission" date="2019-09" db="EMBL/GenBank/DDBJ databases">
        <title>Taxonomic organization of the family Brucellaceae based on a phylogenomic approach.</title>
        <authorList>
            <person name="Leclercq S."/>
            <person name="Cloeckaert A."/>
            <person name="Zygmunt M.S."/>
        </authorList>
    </citation>
    <scope>NUCLEOTIDE SEQUENCE [LARGE SCALE GENOMIC DNA]</scope>
    <source>
        <strain evidence="1 2">LMG 3313</strain>
    </source>
</reference>
<dbReference type="Pfam" id="PF21810">
    <property type="entry name" value="DUF6880"/>
    <property type="match status" value="1"/>
</dbReference>
<gene>
    <name evidence="1" type="ORF">F9L04_20160</name>
</gene>
<sequence>MASKTTLNAKNLETLGVERLAELLIEISTGNANHKRRLRMELVGNASGVELAREVRKRLGSIARAKSWIDWQKVKSVKADLEAQRKTIADKIAFSDPDEAFELIWQFLLLADPIFERSHDGSGTLIESFHAACHDAGRIAALAQISTQRLVDKIVAALQDNGYGQYDGLIDAMAPVLGETGLRKLQNAFERWAREPKSRLAAADMQLVGWSMNGPIYREELHARGQSITVKVALQQIADALGDVDLYIAQQSETSKKFATIATEIARRLLSAGRAEEALNALDKAEFDNRREISSQWQAKRAETLEALGRTDEAQQFRWDSFEQSLNDELLRMYLQRLPDFDDMEAEEKAFDYVQHFPDANQALSFFIRYPSLPEASKLVLRRASEMDGDLYELLSAAAEKLAQKFPLSASVLLRAMIDFTLDGGRSSRYKHAARHLLECGALARHITDYGAMAPHDVYVVGLRKVHGRKHGFWALFDDLDNGLLPN</sequence>
<dbReference type="Proteomes" id="UP000481876">
    <property type="component" value="Unassembled WGS sequence"/>
</dbReference>
<comment type="caution">
    <text evidence="1">The sequence shown here is derived from an EMBL/GenBank/DDBJ whole genome shotgun (WGS) entry which is preliminary data.</text>
</comment>
<dbReference type="RefSeq" id="WP_151664117.1">
    <property type="nucleotide sequence ID" value="NZ_WBWS01000024.1"/>
</dbReference>